<keyword evidence="4" id="KW-1185">Reference proteome</keyword>
<evidence type="ECO:0000256" key="2">
    <source>
        <dbReference type="SAM" id="Phobius"/>
    </source>
</evidence>
<keyword evidence="2" id="KW-0472">Membrane</keyword>
<feature type="transmembrane region" description="Helical" evidence="2">
    <location>
        <begin position="296"/>
        <end position="313"/>
    </location>
</feature>
<evidence type="ECO:0000313" key="4">
    <source>
        <dbReference type="Proteomes" id="UP001586593"/>
    </source>
</evidence>
<reference evidence="3 4" key="1">
    <citation type="journal article" date="2024" name="Commun. Biol.">
        <title>Comparative genomic analysis of thermophilic fungi reveals convergent evolutionary adaptations and gene losses.</title>
        <authorList>
            <person name="Steindorff A.S."/>
            <person name="Aguilar-Pontes M.V."/>
            <person name="Robinson A.J."/>
            <person name="Andreopoulos B."/>
            <person name="LaButti K."/>
            <person name="Kuo A."/>
            <person name="Mondo S."/>
            <person name="Riley R."/>
            <person name="Otillar R."/>
            <person name="Haridas S."/>
            <person name="Lipzen A."/>
            <person name="Grimwood J."/>
            <person name="Schmutz J."/>
            <person name="Clum A."/>
            <person name="Reid I.D."/>
            <person name="Moisan M.C."/>
            <person name="Butler G."/>
            <person name="Nguyen T.T.M."/>
            <person name="Dewar K."/>
            <person name="Conant G."/>
            <person name="Drula E."/>
            <person name="Henrissat B."/>
            <person name="Hansel C."/>
            <person name="Singer S."/>
            <person name="Hutchinson M.I."/>
            <person name="de Vries R.P."/>
            <person name="Natvig D.O."/>
            <person name="Powell A.J."/>
            <person name="Tsang A."/>
            <person name="Grigoriev I.V."/>
        </authorList>
    </citation>
    <scope>NUCLEOTIDE SEQUENCE [LARGE SCALE GENOMIC DNA]</scope>
    <source>
        <strain evidence="3 4">ATCC 24622</strain>
    </source>
</reference>
<feature type="transmembrane region" description="Helical" evidence="2">
    <location>
        <begin position="55"/>
        <end position="73"/>
    </location>
</feature>
<name>A0ABR3XBZ5_9PEZI</name>
<proteinExistence type="predicted"/>
<feature type="compositionally biased region" description="Basic and acidic residues" evidence="1">
    <location>
        <begin position="27"/>
        <end position="36"/>
    </location>
</feature>
<keyword evidence="2" id="KW-0812">Transmembrane</keyword>
<feature type="region of interest" description="Disordered" evidence="1">
    <location>
        <begin position="1"/>
        <end position="36"/>
    </location>
</feature>
<feature type="transmembrane region" description="Helical" evidence="2">
    <location>
        <begin position="236"/>
        <end position="257"/>
    </location>
</feature>
<accession>A0ABR3XBZ5</accession>
<protein>
    <submittedName>
        <fullName evidence="3">Uncharacterized protein</fullName>
    </submittedName>
</protein>
<sequence>MPPSAKSPAQRAKTDDSAKPRRVRGPKSAETKPADALKEVTTENWVTRLPDPARFALAAVASFTLCSAAYSFLSIWSKGELEAIAKPVQPKKDVAILATWRIVELSLGWYGNITGYELAALNVLSHGSFYFLSAVYYTVSPWTAGACLAIDTISAYVPLLLLRTPSNIESAPSDVPNREIVADSGIKASTTVLSALVYSISIFIALQSYLQTAFVIHFEGIPRVIPALDTLPAKLFVVSLAFLTGAAARSLIFVPFATTGKTVEDTEIDKFDPVEATLAETLKWNLWGFTTRTKVAIVRTLGVMIVTWVNTFLQCTLRIKGVEPYGAALYATAWAMPALLTGLALDLVGDA</sequence>
<feature type="transmembrane region" description="Helical" evidence="2">
    <location>
        <begin position="325"/>
        <end position="345"/>
    </location>
</feature>
<comment type="caution">
    <text evidence="3">The sequence shown here is derived from an EMBL/GenBank/DDBJ whole genome shotgun (WGS) entry which is preliminary data.</text>
</comment>
<dbReference type="EMBL" id="JAZHXJ010000121">
    <property type="protein sequence ID" value="KAL1873459.1"/>
    <property type="molecule type" value="Genomic_DNA"/>
</dbReference>
<gene>
    <name evidence="3" type="ORF">VTK73DRAFT_957</name>
</gene>
<organism evidence="3 4">
    <name type="scientific">Phialemonium thermophilum</name>
    <dbReference type="NCBI Taxonomy" id="223376"/>
    <lineage>
        <taxon>Eukaryota</taxon>
        <taxon>Fungi</taxon>
        <taxon>Dikarya</taxon>
        <taxon>Ascomycota</taxon>
        <taxon>Pezizomycotina</taxon>
        <taxon>Sordariomycetes</taxon>
        <taxon>Sordariomycetidae</taxon>
        <taxon>Cephalothecales</taxon>
        <taxon>Cephalothecaceae</taxon>
        <taxon>Phialemonium</taxon>
    </lineage>
</organism>
<feature type="transmembrane region" description="Helical" evidence="2">
    <location>
        <begin position="195"/>
        <end position="216"/>
    </location>
</feature>
<evidence type="ECO:0000256" key="1">
    <source>
        <dbReference type="SAM" id="MobiDB-lite"/>
    </source>
</evidence>
<keyword evidence="2" id="KW-1133">Transmembrane helix</keyword>
<evidence type="ECO:0000313" key="3">
    <source>
        <dbReference type="EMBL" id="KAL1873459.1"/>
    </source>
</evidence>
<dbReference type="Proteomes" id="UP001586593">
    <property type="component" value="Unassembled WGS sequence"/>
</dbReference>